<protein>
    <submittedName>
        <fullName evidence="1">Uncharacterized protein</fullName>
    </submittedName>
</protein>
<organism evidence="1 2">
    <name type="scientific">Artomyces pyxidatus</name>
    <dbReference type="NCBI Taxonomy" id="48021"/>
    <lineage>
        <taxon>Eukaryota</taxon>
        <taxon>Fungi</taxon>
        <taxon>Dikarya</taxon>
        <taxon>Basidiomycota</taxon>
        <taxon>Agaricomycotina</taxon>
        <taxon>Agaricomycetes</taxon>
        <taxon>Russulales</taxon>
        <taxon>Auriscalpiaceae</taxon>
        <taxon>Artomyces</taxon>
    </lineage>
</organism>
<reference evidence="1" key="1">
    <citation type="submission" date="2021-03" db="EMBL/GenBank/DDBJ databases">
        <authorList>
            <consortium name="DOE Joint Genome Institute"/>
            <person name="Ahrendt S."/>
            <person name="Looney B.P."/>
            <person name="Miyauchi S."/>
            <person name="Morin E."/>
            <person name="Drula E."/>
            <person name="Courty P.E."/>
            <person name="Chicoki N."/>
            <person name="Fauchery L."/>
            <person name="Kohler A."/>
            <person name="Kuo A."/>
            <person name="Labutti K."/>
            <person name="Pangilinan J."/>
            <person name="Lipzen A."/>
            <person name="Riley R."/>
            <person name="Andreopoulos W."/>
            <person name="He G."/>
            <person name="Johnson J."/>
            <person name="Barry K.W."/>
            <person name="Grigoriev I.V."/>
            <person name="Nagy L."/>
            <person name="Hibbett D."/>
            <person name="Henrissat B."/>
            <person name="Matheny P.B."/>
            <person name="Labbe J."/>
            <person name="Martin F."/>
        </authorList>
    </citation>
    <scope>NUCLEOTIDE SEQUENCE</scope>
    <source>
        <strain evidence="1">HHB10654</strain>
    </source>
</reference>
<reference evidence="1" key="2">
    <citation type="journal article" date="2022" name="New Phytol.">
        <title>Evolutionary transition to the ectomycorrhizal habit in the genomes of a hyperdiverse lineage of mushroom-forming fungi.</title>
        <authorList>
            <person name="Looney B."/>
            <person name="Miyauchi S."/>
            <person name="Morin E."/>
            <person name="Drula E."/>
            <person name="Courty P.E."/>
            <person name="Kohler A."/>
            <person name="Kuo A."/>
            <person name="LaButti K."/>
            <person name="Pangilinan J."/>
            <person name="Lipzen A."/>
            <person name="Riley R."/>
            <person name="Andreopoulos W."/>
            <person name="He G."/>
            <person name="Johnson J."/>
            <person name="Nolan M."/>
            <person name="Tritt A."/>
            <person name="Barry K.W."/>
            <person name="Grigoriev I.V."/>
            <person name="Nagy L.G."/>
            <person name="Hibbett D."/>
            <person name="Henrissat B."/>
            <person name="Matheny P.B."/>
            <person name="Labbe J."/>
            <person name="Martin F.M."/>
        </authorList>
    </citation>
    <scope>NUCLEOTIDE SEQUENCE</scope>
    <source>
        <strain evidence="1">HHB10654</strain>
    </source>
</reference>
<dbReference type="EMBL" id="MU277250">
    <property type="protein sequence ID" value="KAI0057234.1"/>
    <property type="molecule type" value="Genomic_DNA"/>
</dbReference>
<accession>A0ACB8SKY7</accession>
<comment type="caution">
    <text evidence="1">The sequence shown here is derived from an EMBL/GenBank/DDBJ whole genome shotgun (WGS) entry which is preliminary data.</text>
</comment>
<evidence type="ECO:0000313" key="1">
    <source>
        <dbReference type="EMBL" id="KAI0057234.1"/>
    </source>
</evidence>
<name>A0ACB8SKY7_9AGAM</name>
<sequence>MFLELKTRKRTKYMLTMDDDLLVRRAYKQKVLETHPDKLSPDATEEEKAEARERFSEVHEAFETLGDADQRRVSISLDACYC</sequence>
<gene>
    <name evidence="1" type="ORF">BV25DRAFT_1831387</name>
</gene>
<keyword evidence="2" id="KW-1185">Reference proteome</keyword>
<dbReference type="Proteomes" id="UP000814140">
    <property type="component" value="Unassembled WGS sequence"/>
</dbReference>
<evidence type="ECO:0000313" key="2">
    <source>
        <dbReference type="Proteomes" id="UP000814140"/>
    </source>
</evidence>
<proteinExistence type="predicted"/>